<reference evidence="2 3" key="1">
    <citation type="submission" date="2024-01" db="EMBL/GenBank/DDBJ databases">
        <title>The genomes of 5 underutilized Papilionoideae crops provide insights into root nodulation and disease resistanc.</title>
        <authorList>
            <person name="Yuan L."/>
        </authorList>
    </citation>
    <scope>NUCLEOTIDE SEQUENCE [LARGE SCALE GENOMIC DNA]</scope>
    <source>
        <strain evidence="2">ZHUSHIDOU_FW_LH</strain>
        <tissue evidence="2">Leaf</tissue>
    </source>
</reference>
<protein>
    <submittedName>
        <fullName evidence="2">Uncharacterized protein</fullName>
    </submittedName>
</protein>
<evidence type="ECO:0000313" key="3">
    <source>
        <dbReference type="Proteomes" id="UP001372338"/>
    </source>
</evidence>
<proteinExistence type="predicted"/>
<accession>A0AAN9EK33</accession>
<evidence type="ECO:0000313" key="2">
    <source>
        <dbReference type="EMBL" id="KAK7259052.1"/>
    </source>
</evidence>
<gene>
    <name evidence="2" type="ORF">RIF29_24646</name>
</gene>
<keyword evidence="3" id="KW-1185">Reference proteome</keyword>
<sequence>MTDAASYPTNDQKERSNKKVKPNEETVAEEVDMVENQDQVKNSMSTDEENCRLSYREVVMSMVGFQPSPKEIIQIVQEELCPMVSEEMALDNSEEFNKDGQWRWDILNEIVPASLAPLIAAIVPPAIVSGSDAITWAHENSGEFSIASAVSILHDSSAQNQSQAASLLFRSVWNWHGPQRVRALIHIYG</sequence>
<evidence type="ECO:0000256" key="1">
    <source>
        <dbReference type="SAM" id="MobiDB-lite"/>
    </source>
</evidence>
<comment type="caution">
    <text evidence="2">The sequence shown here is derived from an EMBL/GenBank/DDBJ whole genome shotgun (WGS) entry which is preliminary data.</text>
</comment>
<feature type="region of interest" description="Disordered" evidence="1">
    <location>
        <begin position="1"/>
        <end position="27"/>
    </location>
</feature>
<dbReference type="EMBL" id="JAYWIO010000005">
    <property type="protein sequence ID" value="KAK7259052.1"/>
    <property type="molecule type" value="Genomic_DNA"/>
</dbReference>
<feature type="compositionally biased region" description="Basic and acidic residues" evidence="1">
    <location>
        <begin position="11"/>
        <end position="24"/>
    </location>
</feature>
<organism evidence="2 3">
    <name type="scientific">Crotalaria pallida</name>
    <name type="common">Smooth rattlebox</name>
    <name type="synonym">Crotalaria striata</name>
    <dbReference type="NCBI Taxonomy" id="3830"/>
    <lineage>
        <taxon>Eukaryota</taxon>
        <taxon>Viridiplantae</taxon>
        <taxon>Streptophyta</taxon>
        <taxon>Embryophyta</taxon>
        <taxon>Tracheophyta</taxon>
        <taxon>Spermatophyta</taxon>
        <taxon>Magnoliopsida</taxon>
        <taxon>eudicotyledons</taxon>
        <taxon>Gunneridae</taxon>
        <taxon>Pentapetalae</taxon>
        <taxon>rosids</taxon>
        <taxon>fabids</taxon>
        <taxon>Fabales</taxon>
        <taxon>Fabaceae</taxon>
        <taxon>Papilionoideae</taxon>
        <taxon>50 kb inversion clade</taxon>
        <taxon>genistoids sensu lato</taxon>
        <taxon>core genistoids</taxon>
        <taxon>Crotalarieae</taxon>
        <taxon>Crotalaria</taxon>
    </lineage>
</organism>
<name>A0AAN9EK33_CROPI</name>
<dbReference type="AlphaFoldDB" id="A0AAN9EK33"/>
<dbReference type="Proteomes" id="UP001372338">
    <property type="component" value="Unassembled WGS sequence"/>
</dbReference>